<comment type="caution">
    <text evidence="2">The sequence shown here is derived from an EMBL/GenBank/DDBJ whole genome shotgun (WGS) entry which is preliminary data.</text>
</comment>
<name>A0ABC8UED9_9AQUA</name>
<accession>A0ABC8UED9</accession>
<feature type="compositionally biased region" description="Polar residues" evidence="1">
    <location>
        <begin position="55"/>
        <end position="66"/>
    </location>
</feature>
<reference evidence="2 3" key="1">
    <citation type="submission" date="2024-02" db="EMBL/GenBank/DDBJ databases">
        <authorList>
            <person name="Vignale AGUSTIN F."/>
            <person name="Sosa J E."/>
            <person name="Modenutti C."/>
        </authorList>
    </citation>
    <scope>NUCLEOTIDE SEQUENCE [LARGE SCALE GENOMIC DNA]</scope>
</reference>
<feature type="non-terminal residue" evidence="2">
    <location>
        <position position="83"/>
    </location>
</feature>
<keyword evidence="3" id="KW-1185">Reference proteome</keyword>
<organism evidence="2 3">
    <name type="scientific">Ilex paraguariensis</name>
    <name type="common">yerba mate</name>
    <dbReference type="NCBI Taxonomy" id="185542"/>
    <lineage>
        <taxon>Eukaryota</taxon>
        <taxon>Viridiplantae</taxon>
        <taxon>Streptophyta</taxon>
        <taxon>Embryophyta</taxon>
        <taxon>Tracheophyta</taxon>
        <taxon>Spermatophyta</taxon>
        <taxon>Magnoliopsida</taxon>
        <taxon>eudicotyledons</taxon>
        <taxon>Gunneridae</taxon>
        <taxon>Pentapetalae</taxon>
        <taxon>asterids</taxon>
        <taxon>campanulids</taxon>
        <taxon>Aquifoliales</taxon>
        <taxon>Aquifoliaceae</taxon>
        <taxon>Ilex</taxon>
    </lineage>
</organism>
<gene>
    <name evidence="2" type="ORF">ILEXP_LOCUS48581</name>
</gene>
<protein>
    <submittedName>
        <fullName evidence="2">Uncharacterized protein</fullName>
    </submittedName>
</protein>
<evidence type="ECO:0000313" key="2">
    <source>
        <dbReference type="EMBL" id="CAK9178662.1"/>
    </source>
</evidence>
<dbReference type="AlphaFoldDB" id="A0ABC8UED9"/>
<sequence>MLQAVAKIATKDATNVQVPGIVELSDATILAPAIVVPPEAPPAPELAVPPAPAPQTNVVDAKSSPSIEEFVGDAGGDAGDRFP</sequence>
<evidence type="ECO:0000256" key="1">
    <source>
        <dbReference type="SAM" id="MobiDB-lite"/>
    </source>
</evidence>
<dbReference type="EMBL" id="CAUOFW020007280">
    <property type="protein sequence ID" value="CAK9178662.1"/>
    <property type="molecule type" value="Genomic_DNA"/>
</dbReference>
<proteinExistence type="predicted"/>
<dbReference type="Proteomes" id="UP001642360">
    <property type="component" value="Unassembled WGS sequence"/>
</dbReference>
<feature type="region of interest" description="Disordered" evidence="1">
    <location>
        <begin position="48"/>
        <end position="83"/>
    </location>
</feature>
<evidence type="ECO:0000313" key="3">
    <source>
        <dbReference type="Proteomes" id="UP001642360"/>
    </source>
</evidence>